<sequence length="138" mass="14892">MPSSKGKPTDPKLREQAKKEVMNMEKGGGKGNWSAYKAAEMAKVYEAKGGDYTDSGDNPNEAKKGNPSPKKSAIESGERKDPSAAVGTPKTAKRKSDAKEETKEEAKEKPKKAKTATKKETKPATKGTRTQPKRGVKK</sequence>
<feature type="compositionally biased region" description="Basic and acidic residues" evidence="1">
    <location>
        <begin position="72"/>
        <end position="82"/>
    </location>
</feature>
<keyword evidence="3" id="KW-1185">Reference proteome</keyword>
<protein>
    <submittedName>
        <fullName evidence="2">Uncharacterized protein</fullName>
    </submittedName>
</protein>
<dbReference type="GeneID" id="27421602"/>
<feature type="compositionally biased region" description="Basic and acidic residues" evidence="1">
    <location>
        <begin position="94"/>
        <end position="108"/>
    </location>
</feature>
<reference evidence="3" key="1">
    <citation type="journal article" date="2013" name="Genome Announc.">
        <title>Draft genome sequence of Pseudozyma brasiliensis sp. nov. strain GHG001, a high producer of endo-1,4-xylanase isolated from an insect pest of sugarcane.</title>
        <authorList>
            <person name="Oliveira J.V.D.C."/>
            <person name="dos Santos R.A.C."/>
            <person name="Borges T.A."/>
            <person name="Riano-Pachon D.M."/>
            <person name="Goldman G.H."/>
        </authorList>
    </citation>
    <scope>NUCLEOTIDE SEQUENCE [LARGE SCALE GENOMIC DNA]</scope>
    <source>
        <strain evidence="3">GHG001</strain>
    </source>
</reference>
<feature type="compositionally biased region" description="Basic and acidic residues" evidence="1">
    <location>
        <begin position="7"/>
        <end position="23"/>
    </location>
</feature>
<evidence type="ECO:0000313" key="3">
    <source>
        <dbReference type="Proteomes" id="UP000019377"/>
    </source>
</evidence>
<dbReference type="eggNOG" id="ENOG502SEVM">
    <property type="taxonomic scope" value="Eukaryota"/>
</dbReference>
<dbReference type="STRING" id="1365824.V5EQI3"/>
<name>V5EQI3_KALBG</name>
<organism evidence="2 3">
    <name type="scientific">Kalmanozyma brasiliensis (strain GHG001)</name>
    <name type="common">Yeast</name>
    <name type="synonym">Pseudozyma brasiliensis</name>
    <dbReference type="NCBI Taxonomy" id="1365824"/>
    <lineage>
        <taxon>Eukaryota</taxon>
        <taxon>Fungi</taxon>
        <taxon>Dikarya</taxon>
        <taxon>Basidiomycota</taxon>
        <taxon>Ustilaginomycotina</taxon>
        <taxon>Ustilaginomycetes</taxon>
        <taxon>Ustilaginales</taxon>
        <taxon>Ustilaginaceae</taxon>
        <taxon>Kalmanozyma</taxon>
    </lineage>
</organism>
<dbReference type="EMBL" id="KI545892">
    <property type="protein sequence ID" value="EST05193.1"/>
    <property type="molecule type" value="Genomic_DNA"/>
</dbReference>
<dbReference type="AlphaFoldDB" id="V5EQI3"/>
<dbReference type="HOGENOM" id="CLU_110308_1_0_1"/>
<dbReference type="OMA" id="NHLKQWT"/>
<evidence type="ECO:0000256" key="1">
    <source>
        <dbReference type="SAM" id="MobiDB-lite"/>
    </source>
</evidence>
<dbReference type="RefSeq" id="XP_016290182.1">
    <property type="nucleotide sequence ID" value="XM_016438901.1"/>
</dbReference>
<dbReference type="Proteomes" id="UP000019377">
    <property type="component" value="Unassembled WGS sequence"/>
</dbReference>
<evidence type="ECO:0000313" key="2">
    <source>
        <dbReference type="EMBL" id="EST05193.1"/>
    </source>
</evidence>
<accession>V5EQI3</accession>
<gene>
    <name evidence="2" type="ORF">PSEUBRA_SCAF6g00771</name>
</gene>
<feature type="region of interest" description="Disordered" evidence="1">
    <location>
        <begin position="1"/>
        <end position="33"/>
    </location>
</feature>
<proteinExistence type="predicted"/>
<feature type="region of interest" description="Disordered" evidence="1">
    <location>
        <begin position="49"/>
        <end position="138"/>
    </location>
</feature>
<dbReference type="OrthoDB" id="3360421at2759"/>